<feature type="region of interest" description="Disordered" evidence="1">
    <location>
        <begin position="25"/>
        <end position="45"/>
    </location>
</feature>
<keyword evidence="3" id="KW-1185">Reference proteome</keyword>
<reference evidence="2 3" key="1">
    <citation type="journal article" date="2018" name="Sci. Rep.">
        <title>Genomic signatures of local adaptation to the degree of environmental predictability in rotifers.</title>
        <authorList>
            <person name="Franch-Gras L."/>
            <person name="Hahn C."/>
            <person name="Garcia-Roger E.M."/>
            <person name="Carmona M.J."/>
            <person name="Serra M."/>
            <person name="Gomez A."/>
        </authorList>
    </citation>
    <scope>NUCLEOTIDE SEQUENCE [LARGE SCALE GENOMIC DNA]</scope>
    <source>
        <strain evidence="2">HYR1</strain>
    </source>
</reference>
<feature type="region of interest" description="Disordered" evidence="1">
    <location>
        <begin position="124"/>
        <end position="145"/>
    </location>
</feature>
<evidence type="ECO:0000256" key="1">
    <source>
        <dbReference type="SAM" id="MobiDB-lite"/>
    </source>
</evidence>
<accession>A0A3M7PM97</accession>
<dbReference type="OrthoDB" id="10451506at2759"/>
<sequence length="461" mass="53263">MDEKLSRSMPRNKTGIYASEIRNMLVPNTGDTQQKMGSGKQRSDLGFRKHSAFRVNLKPRQPLVSVNTKLMEQQRPNTKESNLNEFVIEDDSDRNSNTFNEAENYIDSLIANKHRFRPSTVLRRTKLGDDRSGLPSSRSSSSKSISLYNRNKNTILYPEITKSVSPVIINRKEIKGSKMDQFVSQRQKTQVTKENFDSEVKLKETSESDFLSPKTKTDITALSNGTNFYHSKSKIDLFKEIYGNLTNKERKNQVKTGFRTKRYLLEDMNLNEENTELLIKNLSEEEFVNLLKEYRKTHELNLNTVVPKNKNDNEKFNASSKSTAKIINLKGEFERCSTYSNIYTHSSNKFPLFGKKRQLNSNQNESFLINGSRLPDYFVNYLNNKILVRKSAKSYFEIMAKKSDFPNAHYFKEIGKTEVKNETDANQTLMEPSPSIQQDENVENQKFQQQLKILNIPTTAN</sequence>
<dbReference type="Proteomes" id="UP000276133">
    <property type="component" value="Unassembled WGS sequence"/>
</dbReference>
<organism evidence="2 3">
    <name type="scientific">Brachionus plicatilis</name>
    <name type="common">Marine rotifer</name>
    <name type="synonym">Brachionus muelleri</name>
    <dbReference type="NCBI Taxonomy" id="10195"/>
    <lineage>
        <taxon>Eukaryota</taxon>
        <taxon>Metazoa</taxon>
        <taxon>Spiralia</taxon>
        <taxon>Gnathifera</taxon>
        <taxon>Rotifera</taxon>
        <taxon>Eurotatoria</taxon>
        <taxon>Monogononta</taxon>
        <taxon>Pseudotrocha</taxon>
        <taxon>Ploima</taxon>
        <taxon>Brachionidae</taxon>
        <taxon>Brachionus</taxon>
    </lineage>
</organism>
<feature type="compositionally biased region" description="Low complexity" evidence="1">
    <location>
        <begin position="133"/>
        <end position="145"/>
    </location>
</feature>
<comment type="caution">
    <text evidence="2">The sequence shown here is derived from an EMBL/GenBank/DDBJ whole genome shotgun (WGS) entry which is preliminary data.</text>
</comment>
<name>A0A3M7PM97_BRAPC</name>
<dbReference type="AlphaFoldDB" id="A0A3M7PM97"/>
<protein>
    <submittedName>
        <fullName evidence="2">Uncharacterized protein</fullName>
    </submittedName>
</protein>
<dbReference type="EMBL" id="REGN01010007">
    <property type="protein sequence ID" value="RMZ99884.1"/>
    <property type="molecule type" value="Genomic_DNA"/>
</dbReference>
<proteinExistence type="predicted"/>
<gene>
    <name evidence="2" type="ORF">BpHYR1_018860</name>
</gene>
<evidence type="ECO:0000313" key="3">
    <source>
        <dbReference type="Proteomes" id="UP000276133"/>
    </source>
</evidence>
<evidence type="ECO:0000313" key="2">
    <source>
        <dbReference type="EMBL" id="RMZ99884.1"/>
    </source>
</evidence>